<name>A0A0B7MKN0_9CAUD</name>
<dbReference type="GeneID" id="23301062"/>
<protein>
    <recommendedName>
        <fullName evidence="1">Putative regulatory protein FmdB zinc ribbon domain-containing protein</fullName>
    </recommendedName>
</protein>
<evidence type="ECO:0000313" key="2">
    <source>
        <dbReference type="EMBL" id="CEO90610.1"/>
    </source>
</evidence>
<evidence type="ECO:0000259" key="1">
    <source>
        <dbReference type="SMART" id="SM00834"/>
    </source>
</evidence>
<feature type="domain" description="Putative regulatory protein FmdB zinc ribbon" evidence="1">
    <location>
        <begin position="1"/>
        <end position="40"/>
    </location>
</feature>
<keyword evidence="3" id="KW-1185">Reference proteome</keyword>
<accession>A0A0B7MKN0</accession>
<proteinExistence type="predicted"/>
<reference evidence="2 3" key="1">
    <citation type="submission" date="2012-08" db="EMBL/GenBank/DDBJ databases">
        <title>Selection and characterization of a candidate therapeutic bacteriophage that lyses the German Escherichia coli O104:H4 outbreak strain.</title>
        <authorList>
            <person name="Merabishvilli M."/>
            <person name="De Vos D."/>
            <person name="Verbeken G."/>
            <person name="Kropinski A."/>
            <person name="Vandenheuvel D."/>
            <person name="Lavigne R."/>
            <person name="Wattiau P."/>
            <person name="Mast J."/>
            <person name="Ragimbeau C."/>
            <person name="Mossong J."/>
            <person name="Scheres J."/>
            <person name="Chanishvili N."/>
            <person name="Vaneechoutte M."/>
            <person name="Pirnay J.P."/>
        </authorList>
    </citation>
    <scope>NUCLEOTIDE SEQUENCE [LARGE SCALE GENOMIC DNA]</scope>
</reference>
<dbReference type="InterPro" id="IPR013429">
    <property type="entry name" value="Regulatory_FmdB_Zinc_ribbon"/>
</dbReference>
<dbReference type="KEGG" id="vg:23301062"/>
<dbReference type="RefSeq" id="YP_009118690.1">
    <property type="nucleotide sequence ID" value="NC_025425.1"/>
</dbReference>
<dbReference type="Pfam" id="PF09723">
    <property type="entry name" value="Zn_ribbon_8"/>
    <property type="match status" value="1"/>
</dbReference>
<gene>
    <name evidence="2" type="ORF">BN201_0007</name>
</gene>
<dbReference type="Proteomes" id="UP000203896">
    <property type="component" value="Segment"/>
</dbReference>
<sequence length="57" mass="6541">MPLYDYSCEEHGQFQKIRKISEREKAECPECGKECKQGLTAPRGINGGYYDKNVRVS</sequence>
<dbReference type="NCBIfam" id="TIGR02605">
    <property type="entry name" value="CxxC_CxxC_SSSS"/>
    <property type="match status" value="1"/>
</dbReference>
<dbReference type="EMBL" id="HE978309">
    <property type="protein sequence ID" value="CEO90610.1"/>
    <property type="molecule type" value="Genomic_DNA"/>
</dbReference>
<dbReference type="OrthoDB" id="25985at10239"/>
<evidence type="ECO:0000313" key="3">
    <source>
        <dbReference type="Proteomes" id="UP000203896"/>
    </source>
</evidence>
<dbReference type="SMART" id="SM00834">
    <property type="entry name" value="CxxC_CXXC_SSSS"/>
    <property type="match status" value="1"/>
</dbReference>
<organism evidence="2 3">
    <name type="scientific">Enterobacteria phage GEC-3S</name>
    <dbReference type="NCBI Taxonomy" id="1222338"/>
    <lineage>
        <taxon>Viruses</taxon>
        <taxon>Duplodnaviria</taxon>
        <taxon>Heunggongvirae</taxon>
        <taxon>Uroviricota</taxon>
        <taxon>Caudoviricetes</taxon>
        <taxon>Pantevenvirales</taxon>
        <taxon>Straboviridae</taxon>
        <taxon>Krischvirus</taxon>
        <taxon>Krischvirus gec3s</taxon>
    </lineage>
</organism>